<reference evidence="1" key="1">
    <citation type="submission" date="2018-02" db="EMBL/GenBank/DDBJ databases">
        <title>Rhizophora mucronata_Transcriptome.</title>
        <authorList>
            <person name="Meera S.P."/>
            <person name="Sreeshan A."/>
            <person name="Augustine A."/>
        </authorList>
    </citation>
    <scope>NUCLEOTIDE SEQUENCE</scope>
    <source>
        <tissue evidence="1">Leaf</tissue>
    </source>
</reference>
<name>A0A2P2P9W1_RHIMU</name>
<proteinExistence type="predicted"/>
<organism evidence="1">
    <name type="scientific">Rhizophora mucronata</name>
    <name type="common">Asiatic mangrove</name>
    <dbReference type="NCBI Taxonomy" id="61149"/>
    <lineage>
        <taxon>Eukaryota</taxon>
        <taxon>Viridiplantae</taxon>
        <taxon>Streptophyta</taxon>
        <taxon>Embryophyta</taxon>
        <taxon>Tracheophyta</taxon>
        <taxon>Spermatophyta</taxon>
        <taxon>Magnoliopsida</taxon>
        <taxon>eudicotyledons</taxon>
        <taxon>Gunneridae</taxon>
        <taxon>Pentapetalae</taxon>
        <taxon>rosids</taxon>
        <taxon>fabids</taxon>
        <taxon>Malpighiales</taxon>
        <taxon>Rhizophoraceae</taxon>
        <taxon>Rhizophora</taxon>
    </lineage>
</organism>
<dbReference type="AlphaFoldDB" id="A0A2P2P9W1"/>
<accession>A0A2P2P9W1</accession>
<dbReference type="EMBL" id="GGEC01071060">
    <property type="protein sequence ID" value="MBX51544.1"/>
    <property type="molecule type" value="Transcribed_RNA"/>
</dbReference>
<protein>
    <submittedName>
        <fullName evidence="1">Uncharacterized protein</fullName>
    </submittedName>
</protein>
<sequence length="34" mass="3754">MIHCYCSLICRTAILLDIGFVAINLPTSLFLKGI</sequence>
<evidence type="ECO:0000313" key="1">
    <source>
        <dbReference type="EMBL" id="MBX51544.1"/>
    </source>
</evidence>